<keyword evidence="3" id="KW-0732">Signal</keyword>
<dbReference type="GeneID" id="137488974"/>
<evidence type="ECO:0000256" key="1">
    <source>
        <dbReference type="SAM" id="MobiDB-lite"/>
    </source>
</evidence>
<gene>
    <name evidence="6" type="primary">LOC137488974</name>
</gene>
<dbReference type="KEGG" id="dre:137488974"/>
<organism evidence="5 6">
    <name type="scientific">Danio rerio</name>
    <name type="common">Zebrafish</name>
    <name type="synonym">Brachydanio rerio</name>
    <dbReference type="NCBI Taxonomy" id="7955"/>
    <lineage>
        <taxon>Eukaryota</taxon>
        <taxon>Metazoa</taxon>
        <taxon>Chordata</taxon>
        <taxon>Craniata</taxon>
        <taxon>Vertebrata</taxon>
        <taxon>Euteleostomi</taxon>
        <taxon>Actinopterygii</taxon>
        <taxon>Neopterygii</taxon>
        <taxon>Teleostei</taxon>
        <taxon>Ostariophysi</taxon>
        <taxon>Cypriniformes</taxon>
        <taxon>Danionidae</taxon>
        <taxon>Danioninae</taxon>
        <taxon>Danio</taxon>
    </lineage>
</organism>
<dbReference type="PANTHER" id="PTHR21063">
    <property type="entry name" value="LFA-3"/>
    <property type="match status" value="1"/>
</dbReference>
<evidence type="ECO:0000256" key="3">
    <source>
        <dbReference type="SAM" id="SignalP"/>
    </source>
</evidence>
<evidence type="ECO:0000313" key="5">
    <source>
        <dbReference type="Proteomes" id="UP000000437"/>
    </source>
</evidence>
<feature type="region of interest" description="Disordered" evidence="1">
    <location>
        <begin position="250"/>
        <end position="278"/>
    </location>
</feature>
<feature type="compositionally biased region" description="Polar residues" evidence="1">
    <location>
        <begin position="263"/>
        <end position="278"/>
    </location>
</feature>
<proteinExistence type="predicted"/>
<dbReference type="RefSeq" id="XP_068072588.1">
    <property type="nucleotide sequence ID" value="XM_068216487.2"/>
</dbReference>
<feature type="domain" description="Ig-like" evidence="4">
    <location>
        <begin position="121"/>
        <end position="202"/>
    </location>
</feature>
<feature type="chain" id="PRO_5044331264" evidence="3">
    <location>
        <begin position="21"/>
        <end position="278"/>
    </location>
</feature>
<dbReference type="AlphaFoldDB" id="A0AB32TAZ5"/>
<name>A0AB32TAZ5_DANRE</name>
<evidence type="ECO:0000313" key="6">
    <source>
        <dbReference type="RefSeq" id="XP_068072588.1"/>
    </source>
</evidence>
<dbReference type="InterPro" id="IPR036179">
    <property type="entry name" value="Ig-like_dom_sf"/>
</dbReference>
<sequence>MWIMLCKVAILVLLAKGVFGVEPEEVKVVRGETPTLHTGVKDYRKIFWRNGHNVNIADCQVQKDDSTLCSSHRDGLQIDRQTGSLTFMNISDKLGGHYKLQIFSNSFEKSTKEFNVSVFDPLPFPTIYVSENSSCSQCVLQCSANVTQATLSWYKGNHFLSSIHISDPNNSISLPLKGNYEDINEYRCVVNNSISNQTKHLSRSEVCRPCAETGLKPVYIVLICLVIAVIGFLGTAGAVIYCSKGRRQQTGTDYSHVTKTEEQSPGESAETSSSGDSL</sequence>
<protein>
    <submittedName>
        <fullName evidence="6">Uncharacterized protein isoform X1</fullName>
    </submittedName>
</protein>
<feature type="signal peptide" evidence="3">
    <location>
        <begin position="1"/>
        <end position="20"/>
    </location>
</feature>
<dbReference type="InterPro" id="IPR013783">
    <property type="entry name" value="Ig-like_fold"/>
</dbReference>
<evidence type="ECO:0000256" key="2">
    <source>
        <dbReference type="SAM" id="Phobius"/>
    </source>
</evidence>
<keyword evidence="2" id="KW-0472">Membrane</keyword>
<dbReference type="SUPFAM" id="SSF48726">
    <property type="entry name" value="Immunoglobulin"/>
    <property type="match status" value="2"/>
</dbReference>
<evidence type="ECO:0000259" key="4">
    <source>
        <dbReference type="PROSITE" id="PS50835"/>
    </source>
</evidence>
<keyword evidence="2" id="KW-1133">Transmembrane helix</keyword>
<dbReference type="PANTHER" id="PTHR21063:SF4">
    <property type="entry name" value="CD48 ANTIGEN-RELATED"/>
    <property type="match status" value="1"/>
</dbReference>
<keyword evidence="2" id="KW-0812">Transmembrane</keyword>
<dbReference type="Proteomes" id="UP000000437">
    <property type="component" value="Chromosome 22"/>
</dbReference>
<feature type="transmembrane region" description="Helical" evidence="2">
    <location>
        <begin position="218"/>
        <end position="241"/>
    </location>
</feature>
<accession>A0AB32TAZ5</accession>
<dbReference type="Gene3D" id="2.60.40.10">
    <property type="entry name" value="Immunoglobulins"/>
    <property type="match status" value="2"/>
</dbReference>
<keyword evidence="5" id="KW-1185">Reference proteome</keyword>
<reference evidence="6" key="1">
    <citation type="submission" date="2025-08" db="UniProtKB">
        <authorList>
            <consortium name="RefSeq"/>
        </authorList>
    </citation>
    <scope>IDENTIFICATION</scope>
    <source>
        <strain evidence="6">Tuebingen</strain>
        <tissue evidence="6">Fibroblasts and whole tissue</tissue>
    </source>
</reference>
<dbReference type="PROSITE" id="PS50835">
    <property type="entry name" value="IG_LIKE"/>
    <property type="match status" value="1"/>
</dbReference>
<dbReference type="InterPro" id="IPR007110">
    <property type="entry name" value="Ig-like_dom"/>
</dbReference>